<keyword evidence="1" id="KW-1133">Transmembrane helix</keyword>
<feature type="transmembrane region" description="Helical" evidence="1">
    <location>
        <begin position="55"/>
        <end position="73"/>
    </location>
</feature>
<evidence type="ECO:0000256" key="1">
    <source>
        <dbReference type="SAM" id="Phobius"/>
    </source>
</evidence>
<sequence length="185" mass="19384">MSETPTPAYRHLRISLSIAALAASVAATVGVALAADDVAALREARERWQDVGFLLISWYAFAVPVGTLALSPWARRVGRSARLGWRNAGLVLGHGVLVAALAWFFGDIVADYFSGNRGGGSKGAYLTWLIATLPAFAAVALAGGLFPRPAAPRTHGVVAGVAAVSWICGALPFLFLIVYAFAEFA</sequence>
<dbReference type="RefSeq" id="WP_253753374.1">
    <property type="nucleotide sequence ID" value="NZ_JAMZDZ010000001.1"/>
</dbReference>
<proteinExistence type="predicted"/>
<organism evidence="2 3">
    <name type="scientific">Hamadaea flava</name>
    <dbReference type="NCBI Taxonomy" id="1742688"/>
    <lineage>
        <taxon>Bacteria</taxon>
        <taxon>Bacillati</taxon>
        <taxon>Actinomycetota</taxon>
        <taxon>Actinomycetes</taxon>
        <taxon>Micromonosporales</taxon>
        <taxon>Micromonosporaceae</taxon>
        <taxon>Hamadaea</taxon>
    </lineage>
</organism>
<reference evidence="3" key="1">
    <citation type="journal article" date="2019" name="Int. J. Syst. Evol. Microbiol.">
        <title>The Global Catalogue of Microorganisms (GCM) 10K type strain sequencing project: providing services to taxonomists for standard genome sequencing and annotation.</title>
        <authorList>
            <consortium name="The Broad Institute Genomics Platform"/>
            <consortium name="The Broad Institute Genome Sequencing Center for Infectious Disease"/>
            <person name="Wu L."/>
            <person name="Ma J."/>
        </authorList>
    </citation>
    <scope>NUCLEOTIDE SEQUENCE [LARGE SCALE GENOMIC DNA]</scope>
    <source>
        <strain evidence="3">CGMCC 4.7289</strain>
    </source>
</reference>
<dbReference type="EMBL" id="JBHSAY010000009">
    <property type="protein sequence ID" value="MFC4132366.1"/>
    <property type="molecule type" value="Genomic_DNA"/>
</dbReference>
<evidence type="ECO:0000313" key="3">
    <source>
        <dbReference type="Proteomes" id="UP001595816"/>
    </source>
</evidence>
<accession>A0ABV8LPJ2</accession>
<feature type="transmembrane region" description="Helical" evidence="1">
    <location>
        <begin position="158"/>
        <end position="182"/>
    </location>
</feature>
<gene>
    <name evidence="2" type="ORF">ACFOZ4_17300</name>
</gene>
<dbReference type="Proteomes" id="UP001595816">
    <property type="component" value="Unassembled WGS sequence"/>
</dbReference>
<keyword evidence="1" id="KW-0472">Membrane</keyword>
<feature type="transmembrane region" description="Helical" evidence="1">
    <location>
        <begin position="12"/>
        <end position="35"/>
    </location>
</feature>
<feature type="transmembrane region" description="Helical" evidence="1">
    <location>
        <begin position="125"/>
        <end position="146"/>
    </location>
</feature>
<protein>
    <submittedName>
        <fullName evidence="2">Uncharacterized protein</fullName>
    </submittedName>
</protein>
<feature type="transmembrane region" description="Helical" evidence="1">
    <location>
        <begin position="85"/>
        <end position="105"/>
    </location>
</feature>
<comment type="caution">
    <text evidence="2">The sequence shown here is derived from an EMBL/GenBank/DDBJ whole genome shotgun (WGS) entry which is preliminary data.</text>
</comment>
<evidence type="ECO:0000313" key="2">
    <source>
        <dbReference type="EMBL" id="MFC4132366.1"/>
    </source>
</evidence>
<name>A0ABV8LPJ2_9ACTN</name>
<keyword evidence="1" id="KW-0812">Transmembrane</keyword>
<keyword evidence="3" id="KW-1185">Reference proteome</keyword>